<dbReference type="PIRSF" id="PIRSF005719">
    <property type="entry name" value="SMC"/>
    <property type="match status" value="1"/>
</dbReference>
<keyword evidence="4 6" id="KW-0175">Coiled coil</keyword>
<dbReference type="GO" id="GO:0030261">
    <property type="term" value="P:chromosome condensation"/>
    <property type="evidence" value="ECO:0007669"/>
    <property type="project" value="InterPro"/>
</dbReference>
<evidence type="ECO:0000256" key="3">
    <source>
        <dbReference type="ARBA" id="ARBA00022840"/>
    </source>
</evidence>
<dbReference type="GO" id="GO:0007059">
    <property type="term" value="P:chromosome segregation"/>
    <property type="evidence" value="ECO:0007669"/>
    <property type="project" value="UniProtKB-UniRule"/>
</dbReference>
<dbReference type="RefSeq" id="WP_048385256.1">
    <property type="nucleotide sequence ID" value="NZ_CP011494.1"/>
</dbReference>
<protein>
    <recommendedName>
        <fullName evidence="6">Chromosome partition protein Smc</fullName>
    </recommendedName>
</protein>
<evidence type="ECO:0000313" key="8">
    <source>
        <dbReference type="EMBL" id="AKO52413.1"/>
    </source>
</evidence>
<comment type="function">
    <text evidence="6">Required for chromosome condensation and partitioning.</text>
</comment>
<sequence>MRLKSIKLSGFKSFVDATTVAFPSNMTAVVGPNGCGKSNIIDAVRWVLGESSAKYLRGESMTDVIFNGSSARKPVGQAAIELVFDNHKGSAPGEFAQYSEIAVRRRVSRQGQSDYFLNGTKCRRRDITDLFLGTGLGPRSYAIIEQGMISRLIEAKPEELRTYIEEAAGISKYKERRRETENRIRRTQENLERLSDVRAELGRQLQHLERQAVAAEKYKTFKQNERRKKAELTVLRWQHLNTELHSWHGRIRDTELQLEKHLTGRIRLDTELENLRAEHQQRNEQFNRTQARYYEAGADIARLEQSLQNSRDRSRQASLEVDQALASERELARELEQDNDKLAAFDEELAMLEPEQEELSLRTETSGEQLHNAEHDMADWQQRWDDFSARSADARRQADLAQSSIRALENAIEQLRLRDQRLQQERHTLQQQLDHETLNEQRELQAMVSLKREGAQKIIEDSQQHLQQLRLEQQQAEQHRNQQREQVQRLEGTLESQQQLLGEQLGDANGALQDWLNLHQLAQAPRLAAALDIDDGWEFATEQVLGRLCQGVVLPQLAAQLTLLDDAPAGAALLSADTGAPVELPRATSLAARVRGNVAIVDALANILVADSLKQAQQQQRQLQHGQSVITPQGVWMGRHWVLMPAADVSQTGVIERQKTVLSLNTQLAQAQRRLKLAETTGADASRALEWTEQKRDQARRELTEADQQLGTIAAQLGALQARNEQITRRLTQIDADAAELEFEREHQHQELECAREEWQQGLETTEEHDEDKEQLLAQRDGLRENLNQLRQQALHERDLAHQLQLTLQSLNSQREGLRQTLSRSRLQQQRVEERLELLRQSREQAEEPLEDLQLELEGLLERRLAEEDKLTESREGLEDLDRRVREADQGRSGTEQQIQEVRATLETLKMECQALEIRAGNHLELLSGLNITLHAVLEQLDDSASEPERSEELEKIASQIQRLGAINLAAIDEFQVQNERKTYLDSQHEDLTEALEILDGAIRKIDRETRQRFKETFDRVNEGLQGLFPKVFGGGHASLELTGEDFLETGVTIMARPPGKKNSTIHLLSGGEKALTAIALVFAIFQLNPAPFCMLDEVDAPLDDANVGRYANLVKEMSKQVQFIYITHNKIAMEQADQLMGVTMYEPGCSRLVTVDVEAAAALAEA</sequence>
<feature type="coiled-coil region" evidence="6">
    <location>
        <begin position="391"/>
        <end position="500"/>
    </location>
</feature>
<keyword evidence="5 6" id="KW-0238">DNA-binding</keyword>
<evidence type="ECO:0000313" key="9">
    <source>
        <dbReference type="Proteomes" id="UP000036406"/>
    </source>
</evidence>
<dbReference type="InterPro" id="IPR011890">
    <property type="entry name" value="SMC_prok"/>
</dbReference>
<dbReference type="InterPro" id="IPR024704">
    <property type="entry name" value="SMC"/>
</dbReference>
<dbReference type="InterPro" id="IPR003395">
    <property type="entry name" value="RecF/RecN/SMC_N"/>
</dbReference>
<keyword evidence="9" id="KW-1185">Reference proteome</keyword>
<dbReference type="Gene3D" id="3.40.50.300">
    <property type="entry name" value="P-loop containing nucleotide triphosphate hydrolases"/>
    <property type="match status" value="2"/>
</dbReference>
<keyword evidence="2 6" id="KW-0547">Nucleotide-binding</keyword>
<dbReference type="SUPFAM" id="SSF52540">
    <property type="entry name" value="P-loop containing nucleoside triphosphate hydrolases"/>
    <property type="match status" value="1"/>
</dbReference>
<evidence type="ECO:0000256" key="4">
    <source>
        <dbReference type="ARBA" id="ARBA00023054"/>
    </source>
</evidence>
<dbReference type="HAMAP" id="MF_01894">
    <property type="entry name" value="Smc_prok"/>
    <property type="match status" value="1"/>
</dbReference>
<comment type="similarity">
    <text evidence="6">Belongs to the SMC family.</text>
</comment>
<dbReference type="GO" id="GO:0007062">
    <property type="term" value="P:sister chromatid cohesion"/>
    <property type="evidence" value="ECO:0007669"/>
    <property type="project" value="InterPro"/>
</dbReference>
<dbReference type="GO" id="GO:0006260">
    <property type="term" value="P:DNA replication"/>
    <property type="evidence" value="ECO:0007669"/>
    <property type="project" value="UniProtKB-UniRule"/>
</dbReference>
<comment type="domain">
    <text evidence="6">Contains large globular domains required for ATP hydrolysis at each terminus and a third globular domain forming a flexible hinge near the middle of the molecule. These domains are separated by coiled-coil structures.</text>
</comment>
<reference evidence="8 9" key="1">
    <citation type="submission" date="2015-05" db="EMBL/GenBank/DDBJ databases">
        <title>Complete genome of Marinobacter psychrophilus strain 20041T isolated from sea-ice of the Canadian Basin.</title>
        <authorList>
            <person name="Song L."/>
            <person name="Ren L."/>
            <person name="Yu Y."/>
            <person name="Wang X."/>
        </authorList>
    </citation>
    <scope>NUCLEOTIDE SEQUENCE [LARGE SCALE GENOMIC DNA]</scope>
    <source>
        <strain evidence="8 9">20041</strain>
    </source>
</reference>
<dbReference type="Proteomes" id="UP000036406">
    <property type="component" value="Chromosome"/>
</dbReference>
<feature type="binding site" evidence="6">
    <location>
        <begin position="32"/>
        <end position="39"/>
    </location>
    <ligand>
        <name>ATP</name>
        <dbReference type="ChEBI" id="CHEBI:30616"/>
    </ligand>
</feature>
<keyword evidence="1 6" id="KW-0963">Cytoplasm</keyword>
<dbReference type="InterPro" id="IPR036277">
    <property type="entry name" value="SMC_hinge_sf"/>
</dbReference>
<feature type="coiled-coil region" evidence="6">
    <location>
        <begin position="265"/>
        <end position="348"/>
    </location>
</feature>
<comment type="subcellular location">
    <subcellularLocation>
        <location evidence="6">Cytoplasm</location>
    </subcellularLocation>
</comment>
<evidence type="ECO:0000256" key="2">
    <source>
        <dbReference type="ARBA" id="ARBA00022741"/>
    </source>
</evidence>
<evidence type="ECO:0000256" key="6">
    <source>
        <dbReference type="HAMAP-Rule" id="MF_01894"/>
    </source>
</evidence>
<accession>A0A0H4I3Q6</accession>
<dbReference type="EMBL" id="CP011494">
    <property type="protein sequence ID" value="AKO52413.1"/>
    <property type="molecule type" value="Genomic_DNA"/>
</dbReference>
<dbReference type="PANTHER" id="PTHR43977">
    <property type="entry name" value="STRUCTURAL MAINTENANCE OF CHROMOSOMES PROTEIN 3"/>
    <property type="match status" value="1"/>
</dbReference>
<dbReference type="GO" id="GO:0005694">
    <property type="term" value="C:chromosome"/>
    <property type="evidence" value="ECO:0007669"/>
    <property type="project" value="InterPro"/>
</dbReference>
<dbReference type="CDD" id="cd03278">
    <property type="entry name" value="ABC_SMC_barmotin"/>
    <property type="match status" value="2"/>
</dbReference>
<dbReference type="STRING" id="330734.ABA45_08220"/>
<dbReference type="GO" id="GO:0003677">
    <property type="term" value="F:DNA binding"/>
    <property type="evidence" value="ECO:0007669"/>
    <property type="project" value="UniProtKB-UniRule"/>
</dbReference>
<dbReference type="GO" id="GO:0005524">
    <property type="term" value="F:ATP binding"/>
    <property type="evidence" value="ECO:0007669"/>
    <property type="project" value="UniProtKB-UniRule"/>
</dbReference>
<dbReference type="NCBIfam" id="TIGR02168">
    <property type="entry name" value="SMC_prok_B"/>
    <property type="match status" value="1"/>
</dbReference>
<dbReference type="InterPro" id="IPR027417">
    <property type="entry name" value="P-loop_NTPase"/>
</dbReference>
<dbReference type="SUPFAM" id="SSF75553">
    <property type="entry name" value="Smc hinge domain"/>
    <property type="match status" value="1"/>
</dbReference>
<organism evidence="8 9">
    <name type="scientific">Marinobacter psychrophilus</name>
    <dbReference type="NCBI Taxonomy" id="330734"/>
    <lineage>
        <taxon>Bacteria</taxon>
        <taxon>Pseudomonadati</taxon>
        <taxon>Pseudomonadota</taxon>
        <taxon>Gammaproteobacteria</taxon>
        <taxon>Pseudomonadales</taxon>
        <taxon>Marinobacteraceae</taxon>
        <taxon>Marinobacter</taxon>
    </lineage>
</organism>
<gene>
    <name evidence="6" type="primary">smc</name>
    <name evidence="8" type="ORF">ABA45_08220</name>
</gene>
<feature type="domain" description="RecF/RecN/SMC N-terminal" evidence="7">
    <location>
        <begin position="3"/>
        <end position="1151"/>
    </location>
</feature>
<dbReference type="GO" id="GO:0005737">
    <property type="term" value="C:cytoplasm"/>
    <property type="evidence" value="ECO:0007669"/>
    <property type="project" value="UniProtKB-SubCell"/>
</dbReference>
<comment type="subunit">
    <text evidence="6">Homodimer.</text>
</comment>
<proteinExistence type="inferred from homology"/>
<name>A0A0H4I3Q6_9GAMM</name>
<evidence type="ECO:0000256" key="5">
    <source>
        <dbReference type="ARBA" id="ARBA00023125"/>
    </source>
</evidence>
<evidence type="ECO:0000256" key="1">
    <source>
        <dbReference type="ARBA" id="ARBA00022490"/>
    </source>
</evidence>
<dbReference type="PATRIC" id="fig|330734.3.peg.1728"/>
<dbReference type="AlphaFoldDB" id="A0A0H4I3Q6"/>
<dbReference type="KEGG" id="mpq:ABA45_08220"/>
<feature type="coiled-coil region" evidence="6">
    <location>
        <begin position="170"/>
        <end position="218"/>
    </location>
</feature>
<dbReference type="Pfam" id="PF02463">
    <property type="entry name" value="SMC_N"/>
    <property type="match status" value="1"/>
</dbReference>
<dbReference type="GO" id="GO:0016887">
    <property type="term" value="F:ATP hydrolysis activity"/>
    <property type="evidence" value="ECO:0007669"/>
    <property type="project" value="InterPro"/>
</dbReference>
<feature type="coiled-coil region" evidence="6">
    <location>
        <begin position="661"/>
        <end position="919"/>
    </location>
</feature>
<evidence type="ECO:0000259" key="7">
    <source>
        <dbReference type="Pfam" id="PF02463"/>
    </source>
</evidence>
<keyword evidence="3 6" id="KW-0067">ATP-binding</keyword>